<accession>A0A0A8Y2V3</accession>
<organism evidence="1">
    <name type="scientific">Arundo donax</name>
    <name type="common">Giant reed</name>
    <name type="synonym">Donax arundinaceus</name>
    <dbReference type="NCBI Taxonomy" id="35708"/>
    <lineage>
        <taxon>Eukaryota</taxon>
        <taxon>Viridiplantae</taxon>
        <taxon>Streptophyta</taxon>
        <taxon>Embryophyta</taxon>
        <taxon>Tracheophyta</taxon>
        <taxon>Spermatophyta</taxon>
        <taxon>Magnoliopsida</taxon>
        <taxon>Liliopsida</taxon>
        <taxon>Poales</taxon>
        <taxon>Poaceae</taxon>
        <taxon>PACMAD clade</taxon>
        <taxon>Arundinoideae</taxon>
        <taxon>Arundineae</taxon>
        <taxon>Arundo</taxon>
    </lineage>
</organism>
<proteinExistence type="predicted"/>
<dbReference type="EMBL" id="GBRH01277344">
    <property type="protein sequence ID" value="JAD20551.1"/>
    <property type="molecule type" value="Transcribed_RNA"/>
</dbReference>
<reference evidence="1" key="1">
    <citation type="submission" date="2014-09" db="EMBL/GenBank/DDBJ databases">
        <authorList>
            <person name="Magalhaes I.L.F."/>
            <person name="Oliveira U."/>
            <person name="Santos F.R."/>
            <person name="Vidigal T.H.D.A."/>
            <person name="Brescovit A.D."/>
            <person name="Santos A.J."/>
        </authorList>
    </citation>
    <scope>NUCLEOTIDE SEQUENCE</scope>
    <source>
        <tissue evidence="1">Shoot tissue taken approximately 20 cm above the soil surface</tissue>
    </source>
</reference>
<evidence type="ECO:0000313" key="1">
    <source>
        <dbReference type="EMBL" id="JAD20551.1"/>
    </source>
</evidence>
<reference evidence="1" key="2">
    <citation type="journal article" date="2015" name="Data Brief">
        <title>Shoot transcriptome of the giant reed, Arundo donax.</title>
        <authorList>
            <person name="Barrero R.A."/>
            <person name="Guerrero F.D."/>
            <person name="Moolhuijzen P."/>
            <person name="Goolsby J.A."/>
            <person name="Tidwell J."/>
            <person name="Bellgard S.E."/>
            <person name="Bellgard M.I."/>
        </authorList>
    </citation>
    <scope>NUCLEOTIDE SEQUENCE</scope>
    <source>
        <tissue evidence="1">Shoot tissue taken approximately 20 cm above the soil surface</tissue>
    </source>
</reference>
<dbReference type="AlphaFoldDB" id="A0A0A8Y2V3"/>
<name>A0A0A8Y2V3_ARUDO</name>
<protein>
    <submittedName>
        <fullName evidence="1">Uncharacterized protein</fullName>
    </submittedName>
</protein>
<sequence>MTVVERFERWWIRKFVVVSPVFLFQL</sequence>